<keyword evidence="2" id="KW-0677">Repeat</keyword>
<dbReference type="Pfam" id="PF20160">
    <property type="entry name" value="C-JID"/>
    <property type="match status" value="1"/>
</dbReference>
<dbReference type="InterPro" id="IPR044974">
    <property type="entry name" value="Disease_R_plants"/>
</dbReference>
<evidence type="ECO:0000313" key="8">
    <source>
        <dbReference type="Proteomes" id="UP000516437"/>
    </source>
</evidence>
<keyword evidence="3" id="KW-0611">Plant defense</keyword>
<dbReference type="PANTHER" id="PTHR11017:SF570">
    <property type="entry name" value="DISEASE RESISTANCE PROTEIN (TIR-NBS CLASS)-RELATED"/>
    <property type="match status" value="1"/>
</dbReference>
<gene>
    <name evidence="7" type="ORF">CJ030_MR2G002964</name>
</gene>
<dbReference type="GO" id="GO:0006952">
    <property type="term" value="P:defense response"/>
    <property type="evidence" value="ECO:0007669"/>
    <property type="project" value="InterPro"/>
</dbReference>
<evidence type="ECO:0000256" key="3">
    <source>
        <dbReference type="ARBA" id="ARBA00022821"/>
    </source>
</evidence>
<feature type="domain" description="Disease resistance protein RPS4B/Roq1-like leucine-rich repeats" evidence="6">
    <location>
        <begin position="165"/>
        <end position="367"/>
    </location>
</feature>
<dbReference type="Gene3D" id="3.80.10.10">
    <property type="entry name" value="Ribonuclease Inhibitor"/>
    <property type="match status" value="2"/>
</dbReference>
<sequence length="605" mass="68476">METSNIEGILIELPKHDLIRLNRNSFMRMKRLRILINRNACFSGGPNCLPNALRLLDWVEYPLQSLPSDFRGRNLVSWRMPNSLLRELGEGFKVFQNLTDMGFSECPYITEIPDLSTNPKLESLDFENCENLVEVHRSLGSLKKLSYLTFEGCSKLEGFPRSLGLRSLEFLSFAGCSRLQIFPEIECKMECPLTVVVQSTAMKELPSSIRNLTGLQHLVIEGCKKLTHLPSSILQLQHLETLSLEDCSLVNAEVLSLPPPESPSVVDDAGCSSRAFPLLQDLNLANCVLSGSDFRWILNFSSTLQELNLSASDIVSLPAWLNKFVGLKRLLLDDCYQLQEILQLPPNIEEVYASGCTSLETFPDISNKFQLHTGDFQALRWVDLSECEKILDNIRNYVENPFFDEGNLSQDHQFGIIFPGNRIPDWFNHHEEILNSNSCEISINGCLYLDNVSGIALCAIVELLPFSPDDHPLPLLRVEIISNGDRRFAIGRKLNLIGSDHVWLEYTHLEPFKLEDNLRVKFCSDSDSVVFQNCGAYLIQKSHKNVDVNLESHEEETENSADPVGGMRLSKRHHEEDDSDLESSWFPQQKKRSRTSGTEDTAIDP</sequence>
<accession>A0A6A1WFS3</accession>
<evidence type="ECO:0000256" key="1">
    <source>
        <dbReference type="ARBA" id="ARBA00022614"/>
    </source>
</evidence>
<evidence type="ECO:0000256" key="2">
    <source>
        <dbReference type="ARBA" id="ARBA00022737"/>
    </source>
</evidence>
<dbReference type="EMBL" id="RXIC02000020">
    <property type="protein sequence ID" value="KAB1223236.1"/>
    <property type="molecule type" value="Genomic_DNA"/>
</dbReference>
<name>A0A6A1WFS3_9ROSI</name>
<proteinExistence type="predicted"/>
<reference evidence="7 8" key="1">
    <citation type="journal article" date="2019" name="Plant Biotechnol. J.">
        <title>The red bayberry genome and genetic basis of sex determination.</title>
        <authorList>
            <person name="Jia H.M."/>
            <person name="Jia H.J."/>
            <person name="Cai Q.L."/>
            <person name="Wang Y."/>
            <person name="Zhao H.B."/>
            <person name="Yang W.F."/>
            <person name="Wang G.Y."/>
            <person name="Li Y.H."/>
            <person name="Zhan D.L."/>
            <person name="Shen Y.T."/>
            <person name="Niu Q.F."/>
            <person name="Chang L."/>
            <person name="Qiu J."/>
            <person name="Zhao L."/>
            <person name="Xie H.B."/>
            <person name="Fu W.Y."/>
            <person name="Jin J."/>
            <person name="Li X.W."/>
            <person name="Jiao Y."/>
            <person name="Zhou C.C."/>
            <person name="Tu T."/>
            <person name="Chai C.Y."/>
            <person name="Gao J.L."/>
            <person name="Fan L.J."/>
            <person name="van de Weg E."/>
            <person name="Wang J.Y."/>
            <person name="Gao Z.S."/>
        </authorList>
    </citation>
    <scope>NUCLEOTIDE SEQUENCE [LARGE SCALE GENOMIC DNA]</scope>
    <source>
        <tissue evidence="7">Leaves</tissue>
    </source>
</reference>
<dbReference type="InterPro" id="IPR032675">
    <property type="entry name" value="LRR_dom_sf"/>
</dbReference>
<dbReference type="PANTHER" id="PTHR11017">
    <property type="entry name" value="LEUCINE-RICH REPEAT-CONTAINING PROTEIN"/>
    <property type="match status" value="1"/>
</dbReference>
<feature type="region of interest" description="Disordered" evidence="4">
    <location>
        <begin position="549"/>
        <end position="605"/>
    </location>
</feature>
<keyword evidence="1" id="KW-0433">Leucine-rich repeat</keyword>
<evidence type="ECO:0000259" key="6">
    <source>
        <dbReference type="Pfam" id="PF23286"/>
    </source>
</evidence>
<evidence type="ECO:0000313" key="7">
    <source>
        <dbReference type="EMBL" id="KAB1223236.1"/>
    </source>
</evidence>
<dbReference type="OrthoDB" id="1936883at2759"/>
<dbReference type="AlphaFoldDB" id="A0A6A1WFS3"/>
<comment type="caution">
    <text evidence="7">The sequence shown here is derived from an EMBL/GenBank/DDBJ whole genome shotgun (WGS) entry which is preliminary data.</text>
</comment>
<protein>
    <submittedName>
        <fullName evidence="7">Putative WRKY transcription factor 19</fullName>
    </submittedName>
</protein>
<dbReference type="SUPFAM" id="SSF52058">
    <property type="entry name" value="L domain-like"/>
    <property type="match status" value="1"/>
</dbReference>
<evidence type="ECO:0000259" key="5">
    <source>
        <dbReference type="Pfam" id="PF20160"/>
    </source>
</evidence>
<evidence type="ECO:0000256" key="4">
    <source>
        <dbReference type="SAM" id="MobiDB-lite"/>
    </source>
</evidence>
<dbReference type="Pfam" id="PF23286">
    <property type="entry name" value="LRR_13"/>
    <property type="match status" value="1"/>
</dbReference>
<feature type="domain" description="C-JID" evidence="5">
    <location>
        <begin position="418"/>
        <end position="530"/>
    </location>
</feature>
<dbReference type="Proteomes" id="UP000516437">
    <property type="component" value="Chromosome 2"/>
</dbReference>
<keyword evidence="8" id="KW-1185">Reference proteome</keyword>
<organism evidence="7 8">
    <name type="scientific">Morella rubra</name>
    <name type="common">Chinese bayberry</name>
    <dbReference type="NCBI Taxonomy" id="262757"/>
    <lineage>
        <taxon>Eukaryota</taxon>
        <taxon>Viridiplantae</taxon>
        <taxon>Streptophyta</taxon>
        <taxon>Embryophyta</taxon>
        <taxon>Tracheophyta</taxon>
        <taxon>Spermatophyta</taxon>
        <taxon>Magnoliopsida</taxon>
        <taxon>eudicotyledons</taxon>
        <taxon>Gunneridae</taxon>
        <taxon>Pentapetalae</taxon>
        <taxon>rosids</taxon>
        <taxon>fabids</taxon>
        <taxon>Fagales</taxon>
        <taxon>Myricaceae</taxon>
        <taxon>Morella</taxon>
    </lineage>
</organism>
<dbReference type="InterPro" id="IPR058546">
    <property type="entry name" value="RPS4B/Roq1-like_LRR"/>
</dbReference>
<dbReference type="InterPro" id="IPR045344">
    <property type="entry name" value="C-JID"/>
</dbReference>